<feature type="compositionally biased region" description="Basic and acidic residues" evidence="1">
    <location>
        <begin position="14"/>
        <end position="26"/>
    </location>
</feature>
<evidence type="ECO:0000313" key="3">
    <source>
        <dbReference type="Proteomes" id="UP000217676"/>
    </source>
</evidence>
<feature type="region of interest" description="Disordered" evidence="1">
    <location>
        <begin position="1"/>
        <end position="26"/>
    </location>
</feature>
<proteinExistence type="predicted"/>
<dbReference type="KEGG" id="slau:SLA_6614"/>
<reference evidence="2 3" key="1">
    <citation type="journal article" date="2016" name="Genome Announc.">
        <title>Complete Genome Sequence of Thiostrepton-Producing Streptomyces laurentii ATCC 31255.</title>
        <authorList>
            <person name="Doi K."/>
            <person name="Fujino Y."/>
            <person name="Nagayoshi Y."/>
            <person name="Ohshima T."/>
            <person name="Ogata S."/>
        </authorList>
    </citation>
    <scope>NUCLEOTIDE SEQUENCE [LARGE SCALE GENOMIC DNA]</scope>
    <source>
        <strain evidence="2 3">ATCC 31255</strain>
    </source>
</reference>
<dbReference type="Proteomes" id="UP000217676">
    <property type="component" value="Chromosome"/>
</dbReference>
<evidence type="ECO:0000256" key="1">
    <source>
        <dbReference type="SAM" id="MobiDB-lite"/>
    </source>
</evidence>
<organism evidence="2 3">
    <name type="scientific">Streptomyces laurentii</name>
    <dbReference type="NCBI Taxonomy" id="39478"/>
    <lineage>
        <taxon>Bacteria</taxon>
        <taxon>Bacillati</taxon>
        <taxon>Actinomycetota</taxon>
        <taxon>Actinomycetes</taxon>
        <taxon>Kitasatosporales</taxon>
        <taxon>Streptomycetaceae</taxon>
        <taxon>Streptomyces</taxon>
    </lineage>
</organism>
<keyword evidence="3" id="KW-1185">Reference proteome</keyword>
<dbReference type="EMBL" id="AP017424">
    <property type="protein sequence ID" value="BAU87480.1"/>
    <property type="molecule type" value="Genomic_DNA"/>
</dbReference>
<gene>
    <name evidence="2" type="ORF">SLA_6614</name>
</gene>
<dbReference type="AlphaFoldDB" id="A0A160P907"/>
<evidence type="ECO:0000313" key="2">
    <source>
        <dbReference type="EMBL" id="BAU87480.1"/>
    </source>
</evidence>
<protein>
    <submittedName>
        <fullName evidence="2">Uncharacterized protein</fullName>
    </submittedName>
</protein>
<name>A0A160P907_STRLU</name>
<accession>A0A160P907</accession>
<sequence length="170" mass="17813">MLPESTNGGAGRGGDGDGSGHDGDGDRSGLAVPMDWLCAEYAADDLLRTSGLVAPGSLEYRAGLRTLTLTILLSGSGGGPDRWLSRTAHDHPWSVWVETRLARSANGLPEADLALARDTWGRLRATELRATDLAGLAGLAGPGALDEERQVWLPAWQLGVALGHLALHLC</sequence>
<dbReference type="RefSeq" id="WP_359876861.1">
    <property type="nucleotide sequence ID" value="NZ_JBEYHT010000021.1"/>
</dbReference>